<dbReference type="InterPro" id="IPR001387">
    <property type="entry name" value="Cro/C1-type_HTH"/>
</dbReference>
<dbReference type="AlphaFoldDB" id="A0A3D9TX50"/>
<dbReference type="CDD" id="cd00093">
    <property type="entry name" value="HTH_XRE"/>
    <property type="match status" value="1"/>
</dbReference>
<dbReference type="PANTHER" id="PTHR37301:SF1">
    <property type="entry name" value="DNA-BINDING PROTEIN"/>
    <property type="match status" value="1"/>
</dbReference>
<dbReference type="PANTHER" id="PTHR37301">
    <property type="entry name" value="DNA-BINDING PROTEIN-RELATED"/>
    <property type="match status" value="1"/>
</dbReference>
<proteinExistence type="predicted"/>
<dbReference type="SUPFAM" id="SSF47413">
    <property type="entry name" value="lambda repressor-like DNA-binding domains"/>
    <property type="match status" value="1"/>
</dbReference>
<organism evidence="2 3">
    <name type="scientific">Bacillus mycoides</name>
    <dbReference type="NCBI Taxonomy" id="1405"/>
    <lineage>
        <taxon>Bacteria</taxon>
        <taxon>Bacillati</taxon>
        <taxon>Bacillota</taxon>
        <taxon>Bacilli</taxon>
        <taxon>Bacillales</taxon>
        <taxon>Bacillaceae</taxon>
        <taxon>Bacillus</taxon>
        <taxon>Bacillus cereus group</taxon>
    </lineage>
</organism>
<sequence>MGLIHCNLRVLMAERGLNIQKVKDKTTLSRTTISNLYNNYGSGIQFDTIRQLCELLKCKPGDLISYIDIKPEFEVITEEPEISMDESTHVVDEEGTEYQFISQIDTTLTLHCKLWYEGENHEFDFPTKVKYGINEKKLIDGLHIGIPPLFEFKIDQLKLSGYVESYVYNKLDDFLIEWGIEFFNDNEIEGMDISYIDHYELLT</sequence>
<dbReference type="InterPro" id="IPR010982">
    <property type="entry name" value="Lambda_DNA-bd_dom_sf"/>
</dbReference>
<dbReference type="Gene3D" id="1.10.260.40">
    <property type="entry name" value="lambda repressor-like DNA-binding domains"/>
    <property type="match status" value="1"/>
</dbReference>
<comment type="caution">
    <text evidence="2">The sequence shown here is derived from an EMBL/GenBank/DDBJ whole genome shotgun (WGS) entry which is preliminary data.</text>
</comment>
<feature type="domain" description="HTH cro/C1-type" evidence="1">
    <location>
        <begin position="8"/>
        <end position="63"/>
    </location>
</feature>
<protein>
    <submittedName>
        <fullName evidence="2">DNA-binding Xre family transcriptional regulator</fullName>
    </submittedName>
</protein>
<dbReference type="GO" id="GO:0003677">
    <property type="term" value="F:DNA binding"/>
    <property type="evidence" value="ECO:0007669"/>
    <property type="project" value="UniProtKB-KW"/>
</dbReference>
<reference evidence="2 3" key="1">
    <citation type="submission" date="2018-08" db="EMBL/GenBank/DDBJ databases">
        <title>Freshwater and sediment microbial communities from various areas in North America, analyzing microbe dynamics in response to fracking.</title>
        <authorList>
            <person name="Lamendella R."/>
        </authorList>
    </citation>
    <scope>NUCLEOTIDE SEQUENCE [LARGE SCALE GENOMIC DNA]</scope>
    <source>
        <strain evidence="2 3">DB-1</strain>
    </source>
</reference>
<name>A0A3D9TX50_BACMY</name>
<dbReference type="EMBL" id="QTTY01000043">
    <property type="protein sequence ID" value="REF18314.1"/>
    <property type="molecule type" value="Genomic_DNA"/>
</dbReference>
<dbReference type="PROSITE" id="PS50943">
    <property type="entry name" value="HTH_CROC1"/>
    <property type="match status" value="1"/>
</dbReference>
<evidence type="ECO:0000313" key="2">
    <source>
        <dbReference type="EMBL" id="REF18314.1"/>
    </source>
</evidence>
<dbReference type="Proteomes" id="UP000256530">
    <property type="component" value="Unassembled WGS sequence"/>
</dbReference>
<keyword evidence="2" id="KW-0238">DNA-binding</keyword>
<accession>A0A3D9TX50</accession>
<gene>
    <name evidence="2" type="ORF">DET55_14317</name>
</gene>
<evidence type="ECO:0000259" key="1">
    <source>
        <dbReference type="PROSITE" id="PS50943"/>
    </source>
</evidence>
<evidence type="ECO:0000313" key="3">
    <source>
        <dbReference type="Proteomes" id="UP000256530"/>
    </source>
</evidence>
<dbReference type="Pfam" id="PF13443">
    <property type="entry name" value="HTH_26"/>
    <property type="match status" value="1"/>
</dbReference>
<dbReference type="RefSeq" id="WP_113938567.1">
    <property type="nucleotide sequence ID" value="NZ_QTTY01000043.1"/>
</dbReference>